<evidence type="ECO:0000256" key="2">
    <source>
        <dbReference type="ARBA" id="ARBA00022490"/>
    </source>
</evidence>
<dbReference type="InterPro" id="IPR028133">
    <property type="entry name" value="Dynamitin"/>
</dbReference>
<feature type="compositionally biased region" description="Acidic residues" evidence="4">
    <location>
        <begin position="186"/>
        <end position="201"/>
    </location>
</feature>
<comment type="caution">
    <text evidence="5">The sequence shown here is derived from an EMBL/GenBank/DDBJ whole genome shotgun (WGS) entry which is preliminary data.</text>
</comment>
<protein>
    <submittedName>
        <fullName evidence="5">Uncharacterized protein</fullName>
    </submittedName>
</protein>
<proteinExistence type="predicted"/>
<dbReference type="EMBL" id="JANIEX010000061">
    <property type="protein sequence ID" value="KAJ3574645.1"/>
    <property type="molecule type" value="Genomic_DNA"/>
</dbReference>
<feature type="compositionally biased region" description="Basic and acidic residues" evidence="4">
    <location>
        <begin position="69"/>
        <end position="80"/>
    </location>
</feature>
<dbReference type="GO" id="GO:0005737">
    <property type="term" value="C:cytoplasm"/>
    <property type="evidence" value="ECO:0007669"/>
    <property type="project" value="UniProtKB-SubCell"/>
</dbReference>
<keyword evidence="3" id="KW-0175">Coiled coil</keyword>
<dbReference type="PANTHER" id="PTHR15346">
    <property type="entry name" value="DYNACTIN SUBUNIT"/>
    <property type="match status" value="1"/>
</dbReference>
<name>A0AAD5W1U0_9AGAR</name>
<keyword evidence="2" id="KW-0963">Cytoplasm</keyword>
<dbReference type="AlphaFoldDB" id="A0AAD5W1U0"/>
<sequence length="405" mass="45538">MSGTKYADLPDIDTAPDIYETDDVFPTTQFTKAESSDEEGPQNRHAGKKQIPPPTKEELDMSGLMDLEAATKKFMKAERRNRSRSTYVYPPSPDSSPTDQSGAPRPIPLSQRLRLLNTELTALEIELSDPSNPLLQKEREEDNVDPGELIKDLVVVRGRLDKLRKGHEGRARLIGTVLEKERKEPETEEEEESESEDENSNDPEASKMRNLIDIDKRVGELEKIIGSSSAALDETSPLPPPLLPLITRLNSQLALLTQPRHIDSISRRLKLLLSDLDRASVAQQHRRYPSQQTSLITPIPENLLPILSRLGPALPQIPHILTRLRTLSALHTSAADFQATLEDLEKEHRKVHDALNELDDAIKTVEKSLEENRGVVKKNVADLEGRVESLLQHLEELGREQPQER</sequence>
<organism evidence="5 6">
    <name type="scientific">Leucocoprinus birnbaumii</name>
    <dbReference type="NCBI Taxonomy" id="56174"/>
    <lineage>
        <taxon>Eukaryota</taxon>
        <taxon>Fungi</taxon>
        <taxon>Dikarya</taxon>
        <taxon>Basidiomycota</taxon>
        <taxon>Agaricomycotina</taxon>
        <taxon>Agaricomycetes</taxon>
        <taxon>Agaricomycetidae</taxon>
        <taxon>Agaricales</taxon>
        <taxon>Agaricineae</taxon>
        <taxon>Agaricaceae</taxon>
        <taxon>Leucocoprinus</taxon>
    </lineage>
</organism>
<evidence type="ECO:0000256" key="1">
    <source>
        <dbReference type="ARBA" id="ARBA00004496"/>
    </source>
</evidence>
<dbReference type="GO" id="GO:0005869">
    <property type="term" value="C:dynactin complex"/>
    <property type="evidence" value="ECO:0007669"/>
    <property type="project" value="InterPro"/>
</dbReference>
<accession>A0AAD5W1U0</accession>
<dbReference type="Pfam" id="PF04912">
    <property type="entry name" value="Dynamitin"/>
    <property type="match status" value="1"/>
</dbReference>
<gene>
    <name evidence="5" type="ORF">NP233_g1619</name>
</gene>
<dbReference type="Proteomes" id="UP001213000">
    <property type="component" value="Unassembled WGS sequence"/>
</dbReference>
<reference evidence="5" key="1">
    <citation type="submission" date="2022-07" db="EMBL/GenBank/DDBJ databases">
        <title>Genome Sequence of Leucocoprinus birnbaumii.</title>
        <authorList>
            <person name="Buettner E."/>
        </authorList>
    </citation>
    <scope>NUCLEOTIDE SEQUENCE</scope>
    <source>
        <strain evidence="5">VT141</strain>
    </source>
</reference>
<feature type="coiled-coil region" evidence="3">
    <location>
        <begin position="327"/>
        <end position="400"/>
    </location>
</feature>
<feature type="compositionally biased region" description="Low complexity" evidence="4">
    <location>
        <begin position="85"/>
        <end position="99"/>
    </location>
</feature>
<evidence type="ECO:0000313" key="5">
    <source>
        <dbReference type="EMBL" id="KAJ3574645.1"/>
    </source>
</evidence>
<dbReference type="GO" id="GO:0007017">
    <property type="term" value="P:microtubule-based process"/>
    <property type="evidence" value="ECO:0007669"/>
    <property type="project" value="InterPro"/>
</dbReference>
<comment type="subcellular location">
    <subcellularLocation>
        <location evidence="1">Cytoplasm</location>
    </subcellularLocation>
</comment>
<evidence type="ECO:0000313" key="6">
    <source>
        <dbReference type="Proteomes" id="UP001213000"/>
    </source>
</evidence>
<feature type="region of interest" description="Disordered" evidence="4">
    <location>
        <begin position="176"/>
        <end position="210"/>
    </location>
</feature>
<evidence type="ECO:0000256" key="4">
    <source>
        <dbReference type="SAM" id="MobiDB-lite"/>
    </source>
</evidence>
<feature type="region of interest" description="Disordered" evidence="4">
    <location>
        <begin position="1"/>
        <end position="111"/>
    </location>
</feature>
<evidence type="ECO:0000256" key="3">
    <source>
        <dbReference type="SAM" id="Coils"/>
    </source>
</evidence>
<keyword evidence="6" id="KW-1185">Reference proteome</keyword>